<reference evidence="2 3" key="1">
    <citation type="submission" date="2020-11" db="EMBL/GenBank/DDBJ databases">
        <title>Description of Pontivivens ytuae sp. nov. isolated from deep sea sediment of Mariana Trench.</title>
        <authorList>
            <person name="Wang Z."/>
            <person name="Sun Q.-L."/>
            <person name="Xu X.-D."/>
            <person name="Tang Y.-Z."/>
            <person name="Zhang J."/>
        </authorList>
    </citation>
    <scope>NUCLEOTIDE SEQUENCE [LARGE SCALE GENOMIC DNA]</scope>
    <source>
        <strain evidence="2 3">MT2928</strain>
    </source>
</reference>
<dbReference type="CDD" id="cd08946">
    <property type="entry name" value="SDR_e"/>
    <property type="match status" value="1"/>
</dbReference>
<dbReference type="EMBL" id="CP064942">
    <property type="protein sequence ID" value="QPH52614.1"/>
    <property type="molecule type" value="Genomic_DNA"/>
</dbReference>
<dbReference type="AlphaFoldDB" id="A0A7S9LP30"/>
<dbReference type="PANTHER" id="PTHR43245">
    <property type="entry name" value="BIFUNCTIONAL POLYMYXIN RESISTANCE PROTEIN ARNA"/>
    <property type="match status" value="1"/>
</dbReference>
<dbReference type="RefSeq" id="WP_196101825.1">
    <property type="nucleotide sequence ID" value="NZ_CP064942.1"/>
</dbReference>
<dbReference type="InterPro" id="IPR001509">
    <property type="entry name" value="Epimerase_deHydtase"/>
</dbReference>
<keyword evidence="3" id="KW-1185">Reference proteome</keyword>
<name>A0A7S9LP30_9RHOB</name>
<dbReference type="InterPro" id="IPR036291">
    <property type="entry name" value="NAD(P)-bd_dom_sf"/>
</dbReference>
<dbReference type="Pfam" id="PF01370">
    <property type="entry name" value="Epimerase"/>
    <property type="match status" value="1"/>
</dbReference>
<protein>
    <submittedName>
        <fullName evidence="2">SDR family oxidoreductase</fullName>
    </submittedName>
</protein>
<dbReference type="PANTHER" id="PTHR43245:SF23">
    <property type="entry name" value="NAD(P)-BINDING DOMAIN-CONTAINING PROTEIN"/>
    <property type="match status" value="1"/>
</dbReference>
<evidence type="ECO:0000259" key="1">
    <source>
        <dbReference type="Pfam" id="PF01370"/>
    </source>
</evidence>
<feature type="domain" description="NAD-dependent epimerase/dehydratase" evidence="1">
    <location>
        <begin position="3"/>
        <end position="228"/>
    </location>
</feature>
<dbReference type="Gene3D" id="3.40.50.720">
    <property type="entry name" value="NAD(P)-binding Rossmann-like Domain"/>
    <property type="match status" value="1"/>
</dbReference>
<evidence type="ECO:0000313" key="3">
    <source>
        <dbReference type="Proteomes" id="UP000594800"/>
    </source>
</evidence>
<evidence type="ECO:0000313" key="2">
    <source>
        <dbReference type="EMBL" id="QPH52614.1"/>
    </source>
</evidence>
<organism evidence="2 3">
    <name type="scientific">Pontivivens ytuae</name>
    <dbReference type="NCBI Taxonomy" id="2789856"/>
    <lineage>
        <taxon>Bacteria</taxon>
        <taxon>Pseudomonadati</taxon>
        <taxon>Pseudomonadota</taxon>
        <taxon>Alphaproteobacteria</taxon>
        <taxon>Rhodobacterales</taxon>
        <taxon>Paracoccaceae</taxon>
        <taxon>Pontivivens</taxon>
    </lineage>
</organism>
<dbReference type="SUPFAM" id="SSF51735">
    <property type="entry name" value="NAD(P)-binding Rossmann-fold domains"/>
    <property type="match status" value="1"/>
</dbReference>
<gene>
    <name evidence="2" type="ORF">I0K15_12400</name>
</gene>
<dbReference type="Proteomes" id="UP000594800">
    <property type="component" value="Chromosome"/>
</dbReference>
<proteinExistence type="predicted"/>
<sequence>MKILVTGACGYKGSVLVPKLLAAGHSVVGFDIQWFGNELTPHPDLTVVKGDVRDIDSVPLDDVDAIIHLSSVANDPCGDLDPKLTWEISCLATMQLADQAKRRGVNRFIYASSGSVYGVKEEDQVVEDLELVPISEYNKTKMCAERILMSYAEDMVVQMVRPATVCGFSPRMRLDVSVNLLTMQALEKGKITVFGGDQTRPNIHIDDITDLYVFLLEHPEHTGVYNAGFENISIMDIAKMVQKHVDAEIAVTPSNDPRSYRVNSDRLLATGFRPQKTVEDAIKEMVGLYRQGALVNDDRFHNLKWMQKGYAK</sequence>
<dbReference type="KEGG" id="poz:I0K15_12400"/>
<dbReference type="InterPro" id="IPR050177">
    <property type="entry name" value="Lipid_A_modif_metabolic_enz"/>
</dbReference>
<accession>A0A7S9LP30</accession>